<gene>
    <name evidence="1" type="ORF">C3L50_07595</name>
</gene>
<keyword evidence="2" id="KW-1185">Reference proteome</keyword>
<dbReference type="Proteomes" id="UP000237310">
    <property type="component" value="Unassembled WGS sequence"/>
</dbReference>
<dbReference type="InterPro" id="IPR003489">
    <property type="entry name" value="RHF/RaiA"/>
</dbReference>
<dbReference type="SUPFAM" id="SSF69754">
    <property type="entry name" value="Ribosome binding protein Y (YfiA homologue)"/>
    <property type="match status" value="1"/>
</dbReference>
<reference evidence="1 2" key="1">
    <citation type="submission" date="2018-01" db="EMBL/GenBank/DDBJ databases">
        <authorList>
            <person name="Gaut B.S."/>
            <person name="Morton B.R."/>
            <person name="Clegg M.T."/>
            <person name="Duvall M.R."/>
        </authorList>
    </citation>
    <scope>NUCLEOTIDE SEQUENCE [LARGE SCALE GENOMIC DNA]</scope>
    <source>
        <strain evidence="1 2">HR-AY</strain>
    </source>
</reference>
<evidence type="ECO:0000313" key="2">
    <source>
        <dbReference type="Proteomes" id="UP000237310"/>
    </source>
</evidence>
<evidence type="ECO:0008006" key="3">
    <source>
        <dbReference type="Google" id="ProtNLM"/>
    </source>
</evidence>
<dbReference type="InterPro" id="IPR036567">
    <property type="entry name" value="RHF-like"/>
</dbReference>
<sequence length="104" mass="11954">MKIQFNTDKNIEGHERLEKFFSSELEKELARFDDKVTRIEVHLGDENSDKGGVNDKRCMIEARPAKMQPIAVTAHADSIEKAFFQATEKIKKVLNTTFDKQAVR</sequence>
<organism evidence="1 2">
    <name type="scientific">Flavobacterium alvei</name>
    <dbReference type="NCBI Taxonomy" id="2080416"/>
    <lineage>
        <taxon>Bacteria</taxon>
        <taxon>Pseudomonadati</taxon>
        <taxon>Bacteroidota</taxon>
        <taxon>Flavobacteriia</taxon>
        <taxon>Flavobacteriales</taxon>
        <taxon>Flavobacteriaceae</taxon>
        <taxon>Flavobacterium</taxon>
    </lineage>
</organism>
<proteinExistence type="predicted"/>
<dbReference type="EMBL" id="PQVG01000004">
    <property type="protein sequence ID" value="POY39692.1"/>
    <property type="molecule type" value="Genomic_DNA"/>
</dbReference>
<protein>
    <recommendedName>
        <fullName evidence="3">Ribosomal subunit interface protein</fullName>
    </recommendedName>
</protein>
<accession>A0A2S5ABC8</accession>
<name>A0A2S5ABC8_9FLAO</name>
<comment type="caution">
    <text evidence="1">The sequence shown here is derived from an EMBL/GenBank/DDBJ whole genome shotgun (WGS) entry which is preliminary data.</text>
</comment>
<dbReference type="Pfam" id="PF02482">
    <property type="entry name" value="Ribosomal_S30AE"/>
    <property type="match status" value="1"/>
</dbReference>
<dbReference type="AlphaFoldDB" id="A0A2S5ABC8"/>
<dbReference type="Gene3D" id="3.30.160.100">
    <property type="entry name" value="Ribosome hibernation promotion factor-like"/>
    <property type="match status" value="1"/>
</dbReference>
<evidence type="ECO:0000313" key="1">
    <source>
        <dbReference type="EMBL" id="POY39692.1"/>
    </source>
</evidence>
<dbReference type="OrthoDB" id="121633at2"/>
<dbReference type="RefSeq" id="WP_103805580.1">
    <property type="nucleotide sequence ID" value="NZ_PQVG01000004.1"/>
</dbReference>